<keyword evidence="3" id="KW-0694">RNA-binding</keyword>
<dbReference type="GO" id="GO:0019843">
    <property type="term" value="F:rRNA binding"/>
    <property type="evidence" value="ECO:0007669"/>
    <property type="project" value="UniProtKB-KW"/>
</dbReference>
<dbReference type="HAMAP" id="MF_01369_A">
    <property type="entry name" value="Ribosomal_uL23_A"/>
    <property type="match status" value="1"/>
</dbReference>
<evidence type="ECO:0000256" key="1">
    <source>
        <dbReference type="ARBA" id="ARBA00006700"/>
    </source>
</evidence>
<dbReference type="GO" id="GO:0006412">
    <property type="term" value="P:translation"/>
    <property type="evidence" value="ECO:0007669"/>
    <property type="project" value="InterPro"/>
</dbReference>
<evidence type="ECO:0000313" key="6">
    <source>
        <dbReference type="EnsemblPlants" id="AUR62017613-RA:cds"/>
    </source>
</evidence>
<dbReference type="InterPro" id="IPR012677">
    <property type="entry name" value="Nucleotide-bd_a/b_plait_sf"/>
</dbReference>
<keyword evidence="7" id="KW-1185">Reference proteome</keyword>
<evidence type="ECO:0000256" key="3">
    <source>
        <dbReference type="ARBA" id="ARBA00022884"/>
    </source>
</evidence>
<dbReference type="GO" id="GO:0003735">
    <property type="term" value="F:structural constituent of ribosome"/>
    <property type="evidence" value="ECO:0007669"/>
    <property type="project" value="InterPro"/>
</dbReference>
<reference evidence="6" key="1">
    <citation type="journal article" date="2017" name="Nature">
        <title>The genome of Chenopodium quinoa.</title>
        <authorList>
            <person name="Jarvis D.E."/>
            <person name="Ho Y.S."/>
            <person name="Lightfoot D.J."/>
            <person name="Schmoeckel S.M."/>
            <person name="Li B."/>
            <person name="Borm T.J.A."/>
            <person name="Ohyanagi H."/>
            <person name="Mineta K."/>
            <person name="Michell C.T."/>
            <person name="Saber N."/>
            <person name="Kharbatia N.M."/>
            <person name="Rupper R.R."/>
            <person name="Sharp A.R."/>
            <person name="Dally N."/>
            <person name="Boughton B.A."/>
            <person name="Woo Y.H."/>
            <person name="Gao G."/>
            <person name="Schijlen E.G.W.M."/>
            <person name="Guo X."/>
            <person name="Momin A.A."/>
            <person name="Negrao S."/>
            <person name="Al-Babili S."/>
            <person name="Gehring C."/>
            <person name="Roessner U."/>
            <person name="Jung C."/>
            <person name="Murphy K."/>
            <person name="Arold S.T."/>
            <person name="Gojobori T."/>
            <person name="van der Linden C.G."/>
            <person name="van Loo E.N."/>
            <person name="Jellen E.N."/>
            <person name="Maughan P.J."/>
            <person name="Tester M."/>
        </authorList>
    </citation>
    <scope>NUCLEOTIDE SEQUENCE [LARGE SCALE GENOMIC DNA]</scope>
    <source>
        <strain evidence="6">cv. PI 614886</strain>
    </source>
</reference>
<dbReference type="Gramene" id="AUR62017613-RA">
    <property type="protein sequence ID" value="AUR62017613-RA:cds"/>
    <property type="gene ID" value="AUR62017613"/>
</dbReference>
<dbReference type="Proteomes" id="UP000596660">
    <property type="component" value="Unplaced"/>
</dbReference>
<sequence length="238" mass="26047">MATTAPNLHSLSSTFTLSNRSSNVSATSFSFQIPRKTPQISCLSSKKPSFLHPTHLTTAASCTQTGFNVLVLRSRQSHGAHALMVLLGIELSLNYIQDAVSPMKKPGFGRNLMVAQATEAVAPTTEEAAASQPKTSKKNKKVKYPRRVLDVYQILQVPIITEAAIKNIADENSLMFTVDVRADKKMIRDAVCNFFGVKVRKINTLIRPDGTKKAYVMLSKEYNASDLAKKIGIFPSSS</sequence>
<dbReference type="SUPFAM" id="SSF54189">
    <property type="entry name" value="Ribosomal proteins S24e, L23 and L15e"/>
    <property type="match status" value="1"/>
</dbReference>
<dbReference type="GO" id="GO:0005840">
    <property type="term" value="C:ribosome"/>
    <property type="evidence" value="ECO:0007669"/>
    <property type="project" value="UniProtKB-KW"/>
</dbReference>
<dbReference type="Pfam" id="PF00276">
    <property type="entry name" value="Ribosomal_L23"/>
    <property type="match status" value="1"/>
</dbReference>
<proteinExistence type="inferred from homology"/>
<evidence type="ECO:0000256" key="5">
    <source>
        <dbReference type="ARBA" id="ARBA00023274"/>
    </source>
</evidence>
<dbReference type="OMA" id="MIRDAVC"/>
<dbReference type="FunFam" id="3.30.70.330:FF:000532">
    <property type="entry name" value="50S ribosomal protein L23"/>
    <property type="match status" value="1"/>
</dbReference>
<reference evidence="6" key="2">
    <citation type="submission" date="2021-03" db="UniProtKB">
        <authorList>
            <consortium name="EnsemblPlants"/>
        </authorList>
    </citation>
    <scope>IDENTIFICATION</scope>
</reference>
<accession>A0A803LRN4</accession>
<comment type="similarity">
    <text evidence="1">Belongs to the universal ribosomal protein uL23 family.</text>
</comment>
<evidence type="ECO:0000313" key="7">
    <source>
        <dbReference type="Proteomes" id="UP000596660"/>
    </source>
</evidence>
<dbReference type="GO" id="GO:1990904">
    <property type="term" value="C:ribonucleoprotein complex"/>
    <property type="evidence" value="ECO:0007669"/>
    <property type="project" value="UniProtKB-KW"/>
</dbReference>
<dbReference type="NCBIfam" id="NF011118">
    <property type="entry name" value="PRK14548.1"/>
    <property type="match status" value="1"/>
</dbReference>
<dbReference type="PANTHER" id="PTHR11620">
    <property type="entry name" value="60S RIBOSOMAL PROTEIN L23A"/>
    <property type="match status" value="1"/>
</dbReference>
<keyword evidence="2" id="KW-0699">rRNA-binding</keyword>
<dbReference type="AlphaFoldDB" id="A0A803LRN4"/>
<dbReference type="InterPro" id="IPR012678">
    <property type="entry name" value="Ribosomal_uL23/eL15/eS24_sf"/>
</dbReference>
<organism evidence="6 7">
    <name type="scientific">Chenopodium quinoa</name>
    <name type="common">Quinoa</name>
    <dbReference type="NCBI Taxonomy" id="63459"/>
    <lineage>
        <taxon>Eukaryota</taxon>
        <taxon>Viridiplantae</taxon>
        <taxon>Streptophyta</taxon>
        <taxon>Embryophyta</taxon>
        <taxon>Tracheophyta</taxon>
        <taxon>Spermatophyta</taxon>
        <taxon>Magnoliopsida</taxon>
        <taxon>eudicotyledons</taxon>
        <taxon>Gunneridae</taxon>
        <taxon>Pentapetalae</taxon>
        <taxon>Caryophyllales</taxon>
        <taxon>Chenopodiaceae</taxon>
        <taxon>Chenopodioideae</taxon>
        <taxon>Atripliceae</taxon>
        <taxon>Chenopodium</taxon>
    </lineage>
</organism>
<dbReference type="EnsemblPlants" id="AUR62017613-RA">
    <property type="protein sequence ID" value="AUR62017613-RA:cds"/>
    <property type="gene ID" value="AUR62017613"/>
</dbReference>
<keyword evidence="5" id="KW-0687">Ribonucleoprotein</keyword>
<dbReference type="Gene3D" id="3.30.70.330">
    <property type="match status" value="1"/>
</dbReference>
<name>A0A803LRN4_CHEQI</name>
<evidence type="ECO:0000256" key="2">
    <source>
        <dbReference type="ARBA" id="ARBA00022730"/>
    </source>
</evidence>
<protein>
    <recommendedName>
        <fullName evidence="8">50S ribosomal protein L23, chloroplastic</fullName>
    </recommendedName>
</protein>
<dbReference type="InterPro" id="IPR013025">
    <property type="entry name" value="Ribosomal_uL23-like"/>
</dbReference>
<evidence type="ECO:0008006" key="8">
    <source>
        <dbReference type="Google" id="ProtNLM"/>
    </source>
</evidence>
<evidence type="ECO:0000256" key="4">
    <source>
        <dbReference type="ARBA" id="ARBA00022980"/>
    </source>
</evidence>
<dbReference type="GO" id="GO:0003729">
    <property type="term" value="F:mRNA binding"/>
    <property type="evidence" value="ECO:0007669"/>
    <property type="project" value="UniProtKB-ARBA"/>
</dbReference>
<keyword evidence="4" id="KW-0689">Ribosomal protein</keyword>